<dbReference type="Proteomes" id="UP000053599">
    <property type="component" value="Unassembled WGS sequence"/>
</dbReference>
<gene>
    <name evidence="3" type="ORF">PV11_01964</name>
</gene>
<evidence type="ECO:0000256" key="1">
    <source>
        <dbReference type="SAM" id="MobiDB-lite"/>
    </source>
</evidence>
<evidence type="ECO:0000256" key="2">
    <source>
        <dbReference type="SAM" id="SignalP"/>
    </source>
</evidence>
<feature type="region of interest" description="Disordered" evidence="1">
    <location>
        <begin position="1000"/>
        <end position="1105"/>
    </location>
</feature>
<name>A0A0D1WC59_9EURO</name>
<dbReference type="EMBL" id="KN846951">
    <property type="protein sequence ID" value="KIV86350.1"/>
    <property type="molecule type" value="Genomic_DNA"/>
</dbReference>
<dbReference type="InterPro" id="IPR039874">
    <property type="entry name" value="WAPL"/>
</dbReference>
<dbReference type="HOGENOM" id="CLU_272147_0_0_1"/>
<evidence type="ECO:0000313" key="4">
    <source>
        <dbReference type="Proteomes" id="UP000053599"/>
    </source>
</evidence>
<sequence>MSLVNTLVLLAAAAPAVLSTAITTITPCPANPTLAAPITVTEQYETVSTCGVSVSCNKWKSCTTTYPFTTSVFVSTTIPCSWDGTSAESTIVTKTDQVVTGSVTATTLSTVSAVETLAWGAKWGWNSESTSYTTQYETRVKEWDAAYETMGPIAVPGWEGSGLCTDCEEGDVKIQTWNVTDCHNGNMGGSSYSECVRYEETWIAYPNVEHSAPATAHCQSQFTAPSAGTYYITFPQSAPPATVTVPAHGGQAERVTVVPGQSWDAVVTRSCRAPTIIEIDIYITKVLIYIVPDWAQSTASSSSIPFTPIWEQWTSSTSASSSGASSTSVSSTASIGPISMTTSSSSSSSSMSSSSSSSMMSSSSSSSTSAMTTSMTSTSTATTTTGTPTATIMPEGLTFALEVTFDGASAKHKRQAVDNSSLVYLNFQDGNNAELSSFAQAARCVTDDDAHILTGGLYIGADGVDESDPALLEASVSLPTFNFWMRYIDSDVVFILNRIFCLVNENQVSVLPEGTFCAELITLRTYPAPPTTSSTSSTSMISTTSMSANATTTSAITNSTTSMSAMSTTSSFVNSTTSSAMLSSTTTSSFMNSTTSSAMLSSTTSFANTTSSTTSMNGTTTSMTTTTSAAVATVIAPGQTLQAVANVPLAKHKRAVNALLYLSFDGNNVGQLGSEADAATMVSNDAGELIFAGDLFVGASPPSGDDAAFLQATIGEPSTNIWLLDSSNILSLFERLFCLLEDLTVETVGPDGDCGTGTRFNFMAHFIHNATTTSSMTTASATTTSFANSTTSTVLATTTSGLLNTTSLLPTSLLPTTTGLLNSTTTSFVSTTTSFANSTTSSMTTTSASNTTTTTTTSATSTATVIPAGQALSPVSVTVPGGAKAKRDTVYYLGINDNNIAQLGAEAQAATLVTGTDGHILYNGIEYLGANPTSNDAAAFLEVFTAVPINSVWLMDSAGTIFLQGRQFCVLSDLTIETVDAAGDNCDGTIVSFHASSTPITTTSSMTSTTSVNGTSTTATLPITTPSVNTTSILPASATTTGTASSTSMTTTSTSTSTSTSTTSTATSSSSSATTTVTVTTTKTTTTTTSSSAAGPTASGGSMRRRAVPSNPMCAAFGSTCSLGSAGVQGSCCNGYFCSAESAGAQGDCAMCVSIASVCESDEQCCSGNCVKDDFLGLFSLNKRGICA</sequence>
<feature type="signal peptide" evidence="2">
    <location>
        <begin position="1"/>
        <end position="19"/>
    </location>
</feature>
<reference evidence="3 4" key="1">
    <citation type="submission" date="2015-01" db="EMBL/GenBank/DDBJ databases">
        <title>The Genome Sequence of Exophiala sideris CBS121828.</title>
        <authorList>
            <consortium name="The Broad Institute Genomics Platform"/>
            <person name="Cuomo C."/>
            <person name="de Hoog S."/>
            <person name="Gorbushina A."/>
            <person name="Stielow B."/>
            <person name="Teixiera M."/>
            <person name="Abouelleil A."/>
            <person name="Chapman S.B."/>
            <person name="Priest M."/>
            <person name="Young S.K."/>
            <person name="Wortman J."/>
            <person name="Nusbaum C."/>
            <person name="Birren B."/>
        </authorList>
    </citation>
    <scope>NUCLEOTIDE SEQUENCE [LARGE SCALE GENOMIC DNA]</scope>
    <source>
        <strain evidence="3 4">CBS 121828</strain>
    </source>
</reference>
<dbReference type="PANTHER" id="PTHR22100:SF13">
    <property type="entry name" value="WINGS APART-LIKE PROTEIN HOMOLOG"/>
    <property type="match status" value="1"/>
</dbReference>
<protein>
    <submittedName>
        <fullName evidence="3">Uncharacterized protein</fullName>
    </submittedName>
</protein>
<dbReference type="AlphaFoldDB" id="A0A0D1WC59"/>
<keyword evidence="2" id="KW-0732">Signal</keyword>
<organism evidence="3 4">
    <name type="scientific">Exophiala sideris</name>
    <dbReference type="NCBI Taxonomy" id="1016849"/>
    <lineage>
        <taxon>Eukaryota</taxon>
        <taxon>Fungi</taxon>
        <taxon>Dikarya</taxon>
        <taxon>Ascomycota</taxon>
        <taxon>Pezizomycotina</taxon>
        <taxon>Eurotiomycetes</taxon>
        <taxon>Chaetothyriomycetidae</taxon>
        <taxon>Chaetothyriales</taxon>
        <taxon>Herpotrichiellaceae</taxon>
        <taxon>Exophiala</taxon>
    </lineage>
</organism>
<feature type="compositionally biased region" description="Low complexity" evidence="1">
    <location>
        <begin position="1036"/>
        <end position="1102"/>
    </location>
</feature>
<proteinExistence type="predicted"/>
<accession>A0A0D1WC59</accession>
<dbReference type="PANTHER" id="PTHR22100">
    <property type="entry name" value="WINGS APART-LIKE PROTEIN HOMOLOG"/>
    <property type="match status" value="1"/>
</dbReference>
<feature type="compositionally biased region" description="Low complexity" evidence="1">
    <location>
        <begin position="1000"/>
        <end position="1027"/>
    </location>
</feature>
<feature type="region of interest" description="Disordered" evidence="1">
    <location>
        <begin position="317"/>
        <end position="390"/>
    </location>
</feature>
<feature type="compositionally biased region" description="Low complexity" evidence="1">
    <location>
        <begin position="317"/>
        <end position="385"/>
    </location>
</feature>
<evidence type="ECO:0000313" key="3">
    <source>
        <dbReference type="EMBL" id="KIV86350.1"/>
    </source>
</evidence>
<feature type="chain" id="PRO_5002236143" evidence="2">
    <location>
        <begin position="20"/>
        <end position="1188"/>
    </location>
</feature>
<dbReference type="OrthoDB" id="4121018at2759"/>